<evidence type="ECO:0000313" key="1">
    <source>
        <dbReference type="EMBL" id="SBW84665.1"/>
    </source>
</evidence>
<dbReference type="EMBL" id="LT599584">
    <property type="protein sequence ID" value="SBW84665.1"/>
    <property type="molecule type" value="Genomic_DNA"/>
</dbReference>
<protein>
    <submittedName>
        <fullName evidence="1">Uncharacterized protein</fullName>
    </submittedName>
</protein>
<gene>
    <name evidence="1" type="ORF">PVE_R2G0639</name>
</gene>
<reference evidence="2" key="1">
    <citation type="submission" date="2016-07" db="EMBL/GenBank/DDBJ databases">
        <authorList>
            <person name="Florea S."/>
            <person name="Webb J.S."/>
            <person name="Jaromczyk J."/>
            <person name="Schardl C.L."/>
        </authorList>
    </citation>
    <scope>NUCLEOTIDE SEQUENCE [LARGE SCALE GENOMIC DNA]</scope>
    <source>
        <strain evidence="2">1YdBTEX2</strain>
    </source>
</reference>
<organism evidence="1 2">
    <name type="scientific">Pseudomonas veronii 1YdBTEX2</name>
    <dbReference type="NCBI Taxonomy" id="1295141"/>
    <lineage>
        <taxon>Bacteria</taxon>
        <taxon>Pseudomonadati</taxon>
        <taxon>Pseudomonadota</taxon>
        <taxon>Gammaproteobacteria</taxon>
        <taxon>Pseudomonadales</taxon>
        <taxon>Pseudomonadaceae</taxon>
        <taxon>Pseudomonas</taxon>
    </lineage>
</organism>
<proteinExistence type="predicted"/>
<name>A0A1D3K8S6_PSEVE</name>
<sequence>MGARRFNIHEQISSADELFLARLAAEVSECHFRAPNHISVRWGIPSASEADEPKLHPGDLTQAQVRDLEAAVVLFVKQDYEAAKNALEPFVAFNHEEASKLYIKVLQKLRVADWDKIARRINRVSTDTLFVPAGSTEVIDGQKVILIHQGLSKSLGHNAPRCVVRYVTHHEMLHEQLGTSPEDPHPPLFRRLDRSFPERARTIAWLQKHSFHTIDGVLV</sequence>
<dbReference type="AlphaFoldDB" id="A0A1D3K8S6"/>
<evidence type="ECO:0000313" key="2">
    <source>
        <dbReference type="Proteomes" id="UP000245431"/>
    </source>
</evidence>
<dbReference type="Proteomes" id="UP000245431">
    <property type="component" value="Chromosome PVE_r2"/>
</dbReference>
<accession>A0A1D3K8S6</accession>